<comment type="caution">
    <text evidence="2">The sequence shown here is derived from an EMBL/GenBank/DDBJ whole genome shotgun (WGS) entry which is preliminary data.</text>
</comment>
<dbReference type="EMBL" id="CAJMWX010000738">
    <property type="protein sequence ID" value="CAE6426107.1"/>
    <property type="molecule type" value="Genomic_DNA"/>
</dbReference>
<organism evidence="2 3">
    <name type="scientific">Rhizoctonia solani</name>
    <dbReference type="NCBI Taxonomy" id="456999"/>
    <lineage>
        <taxon>Eukaryota</taxon>
        <taxon>Fungi</taxon>
        <taxon>Dikarya</taxon>
        <taxon>Basidiomycota</taxon>
        <taxon>Agaricomycotina</taxon>
        <taxon>Agaricomycetes</taxon>
        <taxon>Cantharellales</taxon>
        <taxon>Ceratobasidiaceae</taxon>
        <taxon>Rhizoctonia</taxon>
    </lineage>
</organism>
<dbReference type="Pfam" id="PF12770">
    <property type="entry name" value="CHAT"/>
    <property type="match status" value="1"/>
</dbReference>
<protein>
    <recommendedName>
        <fullName evidence="1">CHAT domain-containing protein</fullName>
    </recommendedName>
</protein>
<gene>
    <name evidence="2" type="ORF">RDB_LOCUS28827</name>
</gene>
<dbReference type="Proteomes" id="UP000663888">
    <property type="component" value="Unassembled WGS sequence"/>
</dbReference>
<dbReference type="InterPro" id="IPR024983">
    <property type="entry name" value="CHAT_dom"/>
</dbReference>
<accession>A0A8H3AKL6</accession>
<feature type="domain" description="CHAT" evidence="1">
    <location>
        <begin position="386"/>
        <end position="665"/>
    </location>
</feature>
<evidence type="ECO:0000313" key="2">
    <source>
        <dbReference type="EMBL" id="CAE6426107.1"/>
    </source>
</evidence>
<evidence type="ECO:0000313" key="3">
    <source>
        <dbReference type="Proteomes" id="UP000663888"/>
    </source>
</evidence>
<reference evidence="2" key="1">
    <citation type="submission" date="2021-01" db="EMBL/GenBank/DDBJ databases">
        <authorList>
            <person name="Kaushik A."/>
        </authorList>
    </citation>
    <scope>NUCLEOTIDE SEQUENCE</scope>
    <source>
        <strain evidence="2">AG4-R118</strain>
    </source>
</reference>
<dbReference type="AlphaFoldDB" id="A0A8H3AKL6"/>
<name>A0A8H3AKL6_9AGAM</name>
<sequence length="665" mass="73025">MAPTRKYQTDAFVMQRLGELSDMEWSIEYNTRALDSTSSDDPALPGRLMSLGASGNYPALPGRLASLGSSHYLRFQRLSEPSDLKNAIEFFAPRAQLSGFQYTGDASILQHSLGSFRLASQSSTATPRAKFEYALDWATHASSYSPLNCIEAYQTAIDLLPQFIWLGATTSQRYQDLLIAEGLAVKAASAAILSSDHSLAITWLEHARCVVWNQSLMLRSPLDYLCSSQPDLAIRLQTVAKQLHEAGFESSTPQTLSLDSLTVSPEQHAQRRRRLAKEYSDLLAQVQAIDGFANLLRPLHATDLIRAARYGPVVILNCYKAHCAALLIIPGRENVAHIPLPYCNEEKVQEARLALVRSLRSKGIRERGFKPFQRPGQKDKTQSMLLTLWMTIVKPVLDFLGYLSDAPATSLPHITWCPTGPMSFLPLHAAGDYNQPRSRVFDYVISSYTPTLTALLASTSNTLSRTTRILAIGQAMTPGRSPLPGTATELEHVRAHADKKVEYSQLIDDQATVATALDAMDQHDWVHLACHAHQNVQDPTKSGFFLHDGTLDLASINRRSFSSKGLAFLSACQTATGDEKLPDEAIHLASGMLMAGYSSVIGTMWSVSDSDAPFVADKVYAELMKDGKVGNGEAGKALHHAVAALREQIGEKNFGRWVPYIHIGS</sequence>
<proteinExistence type="predicted"/>
<evidence type="ECO:0000259" key="1">
    <source>
        <dbReference type="Pfam" id="PF12770"/>
    </source>
</evidence>